<dbReference type="InterPro" id="IPR012999">
    <property type="entry name" value="Pyr_OxRdtase_I_AS"/>
</dbReference>
<feature type="active site" description="Proton acceptor" evidence="13">
    <location>
        <position position="442"/>
    </location>
</feature>
<feature type="domain" description="Pyridine nucleotide-disulphide oxidoreductase dimerisation" evidence="17">
    <location>
        <begin position="344"/>
        <end position="453"/>
    </location>
</feature>
<keyword evidence="7 14" id="KW-0274">FAD</keyword>
<dbReference type="Pfam" id="PF02852">
    <property type="entry name" value="Pyr_redox_dim"/>
    <property type="match status" value="1"/>
</dbReference>
<dbReference type="NCBIfam" id="TIGR01350">
    <property type="entry name" value="lipoamide_DH"/>
    <property type="match status" value="1"/>
</dbReference>
<evidence type="ECO:0000313" key="19">
    <source>
        <dbReference type="EMBL" id="CRZ33615.1"/>
    </source>
</evidence>
<evidence type="ECO:0000256" key="3">
    <source>
        <dbReference type="ARBA" id="ARBA00012608"/>
    </source>
</evidence>
<keyword evidence="8 16" id="KW-0560">Oxidoreductase</keyword>
<dbReference type="InterPro" id="IPR006258">
    <property type="entry name" value="Lipoamide_DH"/>
</dbReference>
<keyword evidence="5" id="KW-0963">Cytoplasm</keyword>
<evidence type="ECO:0000256" key="15">
    <source>
        <dbReference type="PIRSR" id="PIRSR000350-4"/>
    </source>
</evidence>
<dbReference type="GO" id="GO:0004148">
    <property type="term" value="F:dihydrolipoyl dehydrogenase (NADH) activity"/>
    <property type="evidence" value="ECO:0007669"/>
    <property type="project" value="UniProtKB-EC"/>
</dbReference>
<evidence type="ECO:0000256" key="5">
    <source>
        <dbReference type="ARBA" id="ARBA00022490"/>
    </source>
</evidence>
<dbReference type="OrthoDB" id="9807946at2"/>
<feature type="binding site" evidence="14">
    <location>
        <begin position="142"/>
        <end position="144"/>
    </location>
    <ligand>
        <name>FAD</name>
        <dbReference type="ChEBI" id="CHEBI:57692"/>
    </ligand>
</feature>
<dbReference type="PIRSF" id="PIRSF000350">
    <property type="entry name" value="Mercury_reductase_MerA"/>
    <property type="match status" value="1"/>
</dbReference>
<organism evidence="19 20">
    <name type="scientific">Herbinix hemicellulosilytica</name>
    <dbReference type="NCBI Taxonomy" id="1564487"/>
    <lineage>
        <taxon>Bacteria</taxon>
        <taxon>Bacillati</taxon>
        <taxon>Bacillota</taxon>
        <taxon>Clostridia</taxon>
        <taxon>Lachnospirales</taxon>
        <taxon>Lachnospiraceae</taxon>
        <taxon>Herbinix</taxon>
    </lineage>
</organism>
<dbReference type="InterPro" id="IPR001100">
    <property type="entry name" value="Pyr_nuc-diS_OxRdtase"/>
</dbReference>
<evidence type="ECO:0000256" key="14">
    <source>
        <dbReference type="PIRSR" id="PIRSR000350-3"/>
    </source>
</evidence>
<keyword evidence="11 16" id="KW-0676">Redox-active center</keyword>
<keyword evidence="14" id="KW-0547">Nucleotide-binding</keyword>
<dbReference type="InterPro" id="IPR023753">
    <property type="entry name" value="FAD/NAD-binding_dom"/>
</dbReference>
<dbReference type="InterPro" id="IPR016156">
    <property type="entry name" value="FAD/NAD-linked_Rdtase_dimer_sf"/>
</dbReference>
<feature type="disulfide bond" description="Redox-active" evidence="15">
    <location>
        <begin position="42"/>
        <end position="47"/>
    </location>
</feature>
<dbReference type="GO" id="GO:0006103">
    <property type="term" value="P:2-oxoglutarate metabolic process"/>
    <property type="evidence" value="ECO:0007669"/>
    <property type="project" value="TreeGrafter"/>
</dbReference>
<dbReference type="Proteomes" id="UP000236497">
    <property type="component" value="Unassembled WGS sequence"/>
</dbReference>
<evidence type="ECO:0000256" key="16">
    <source>
        <dbReference type="RuleBase" id="RU003692"/>
    </source>
</evidence>
<comment type="miscellaneous">
    <text evidence="16">The active site is a redox-active disulfide bond.</text>
</comment>
<dbReference type="AlphaFoldDB" id="A0A0H5SF36"/>
<dbReference type="SUPFAM" id="SSF51905">
    <property type="entry name" value="FAD/NAD(P)-binding domain"/>
    <property type="match status" value="1"/>
</dbReference>
<dbReference type="PANTHER" id="PTHR22912">
    <property type="entry name" value="DISULFIDE OXIDOREDUCTASE"/>
    <property type="match status" value="1"/>
</dbReference>
<dbReference type="Gene3D" id="3.50.50.60">
    <property type="entry name" value="FAD/NAD(P)-binding domain"/>
    <property type="match status" value="2"/>
</dbReference>
<feature type="binding site" evidence="14">
    <location>
        <position position="203"/>
    </location>
    <ligand>
        <name>NAD(+)</name>
        <dbReference type="ChEBI" id="CHEBI:57540"/>
    </ligand>
</feature>
<dbReference type="PANTHER" id="PTHR22912:SF217">
    <property type="entry name" value="DIHYDROLIPOYL DEHYDROGENASE"/>
    <property type="match status" value="1"/>
</dbReference>
<evidence type="ECO:0000256" key="6">
    <source>
        <dbReference type="ARBA" id="ARBA00022630"/>
    </source>
</evidence>
<dbReference type="InterPro" id="IPR004099">
    <property type="entry name" value="Pyr_nucl-diS_OxRdtase_dimer"/>
</dbReference>
<name>A0A0H5SF36_HERHM</name>
<evidence type="ECO:0000256" key="11">
    <source>
        <dbReference type="ARBA" id="ARBA00023284"/>
    </source>
</evidence>
<comment type="similarity">
    <text evidence="2 16">Belongs to the class-I pyridine nucleotide-disulfide oxidoreductase family.</text>
</comment>
<comment type="subcellular location">
    <subcellularLocation>
        <location evidence="1">Cytoplasm</location>
    </subcellularLocation>
</comment>
<feature type="domain" description="FAD/NAD(P)-binding" evidence="18">
    <location>
        <begin position="5"/>
        <end position="325"/>
    </location>
</feature>
<evidence type="ECO:0000256" key="10">
    <source>
        <dbReference type="ARBA" id="ARBA00023157"/>
    </source>
</evidence>
<feature type="binding site" evidence="14">
    <location>
        <position position="51"/>
    </location>
    <ligand>
        <name>FAD</name>
        <dbReference type="ChEBI" id="CHEBI:57692"/>
    </ligand>
</feature>
<evidence type="ECO:0000259" key="17">
    <source>
        <dbReference type="Pfam" id="PF02852"/>
    </source>
</evidence>
<dbReference type="FunFam" id="3.30.390.30:FF:000001">
    <property type="entry name" value="Dihydrolipoyl dehydrogenase"/>
    <property type="match status" value="1"/>
</dbReference>
<dbReference type="EC" id="1.8.1.4" evidence="3 16"/>
<comment type="catalytic activity">
    <reaction evidence="12 16">
        <text>N(6)-[(R)-dihydrolipoyl]-L-lysyl-[protein] + NAD(+) = N(6)-[(R)-lipoyl]-L-lysyl-[protein] + NADH + H(+)</text>
        <dbReference type="Rhea" id="RHEA:15045"/>
        <dbReference type="Rhea" id="RHEA-COMP:10474"/>
        <dbReference type="Rhea" id="RHEA-COMP:10475"/>
        <dbReference type="ChEBI" id="CHEBI:15378"/>
        <dbReference type="ChEBI" id="CHEBI:57540"/>
        <dbReference type="ChEBI" id="CHEBI:57945"/>
        <dbReference type="ChEBI" id="CHEBI:83099"/>
        <dbReference type="ChEBI" id="CHEBI:83100"/>
        <dbReference type="EC" id="1.8.1.4"/>
    </reaction>
</comment>
<evidence type="ECO:0000256" key="13">
    <source>
        <dbReference type="PIRSR" id="PIRSR000350-2"/>
    </source>
</evidence>
<keyword evidence="6 16" id="KW-0285">Flavoprotein</keyword>
<evidence type="ECO:0000256" key="1">
    <source>
        <dbReference type="ARBA" id="ARBA00004496"/>
    </source>
</evidence>
<accession>A0A0H5SF36</accession>
<sequence length="467" mass="50050">MGERYDLIVIGAGPGGYVAAIKAAKLGKKTALIEKREIGGTCLNRGCIPTKTLMHSTHFLYEAEKMKNAGIAFEGLSIDYEKLMARKDEVVAGLRKGIEGLLKANGVNVYRGTARIIDKTTVKVKGTDDETDLQAENILIATGSVPVKPAIEGADLKNVVTSDELLSGQVKPEKKLLIIGGGVIGVEIATIYSELGCEVEIIELMDRILPGMDKEISQSIALGLKKRNIKIHTGAKVVKISENGSYGLVCEYIEKENTKTTEAQTILMAAGRKPNTEGLFEVVKPKMDGAYIKVNNNFETSIPGVYAIGDVIRGKQLAHAASAQAVAAVEIICGYKPSIDLDVIPSCVYTNPEVATVGLDEAEAAALGYNVKIGKYPMLGNGKTLLSMGERGFIKLVCDADSGRILGAQLLCDRATDMVGELALAISKKLTYKDLASLIRPHPTYEEAITEAAEDIEGMAIHLMPRK</sequence>
<keyword evidence="20" id="KW-1185">Reference proteome</keyword>
<feature type="binding site" evidence="14">
    <location>
        <begin position="180"/>
        <end position="187"/>
    </location>
    <ligand>
        <name>NAD(+)</name>
        <dbReference type="ChEBI" id="CHEBI:57540"/>
    </ligand>
</feature>
<evidence type="ECO:0000256" key="12">
    <source>
        <dbReference type="ARBA" id="ARBA00049187"/>
    </source>
</evidence>
<evidence type="ECO:0000256" key="8">
    <source>
        <dbReference type="ARBA" id="ARBA00023002"/>
    </source>
</evidence>
<proteinExistence type="inferred from homology"/>
<evidence type="ECO:0000256" key="7">
    <source>
        <dbReference type="ARBA" id="ARBA00022827"/>
    </source>
</evidence>
<dbReference type="GO" id="GO:0005737">
    <property type="term" value="C:cytoplasm"/>
    <property type="evidence" value="ECO:0007669"/>
    <property type="project" value="UniProtKB-SubCell"/>
</dbReference>
<dbReference type="InterPro" id="IPR036188">
    <property type="entry name" value="FAD/NAD-bd_sf"/>
</dbReference>
<dbReference type="Pfam" id="PF07992">
    <property type="entry name" value="Pyr_redox_2"/>
    <property type="match status" value="1"/>
</dbReference>
<keyword evidence="9 14" id="KW-0520">NAD</keyword>
<dbReference type="SUPFAM" id="SSF55424">
    <property type="entry name" value="FAD/NAD-linked reductases, dimerisation (C-terminal) domain"/>
    <property type="match status" value="1"/>
</dbReference>
<dbReference type="PRINTS" id="PR00411">
    <property type="entry name" value="PNDRDTASEI"/>
</dbReference>
<feature type="binding site" evidence="14">
    <location>
        <position position="310"/>
    </location>
    <ligand>
        <name>FAD</name>
        <dbReference type="ChEBI" id="CHEBI:57692"/>
    </ligand>
</feature>
<keyword evidence="10" id="KW-1015">Disulfide bond</keyword>
<dbReference type="Gene3D" id="3.30.390.30">
    <property type="match status" value="1"/>
</dbReference>
<feature type="binding site" evidence="14">
    <location>
        <position position="271"/>
    </location>
    <ligand>
        <name>NAD(+)</name>
        <dbReference type="ChEBI" id="CHEBI:57540"/>
    </ligand>
</feature>
<comment type="cofactor">
    <cofactor evidence="14 16">
        <name>FAD</name>
        <dbReference type="ChEBI" id="CHEBI:57692"/>
    </cofactor>
    <text evidence="14 16">Binds 1 FAD per subunit.</text>
</comment>
<dbReference type="RefSeq" id="WP_103201784.1">
    <property type="nucleotide sequence ID" value="NZ_CVTD020000008.1"/>
</dbReference>
<evidence type="ECO:0000256" key="9">
    <source>
        <dbReference type="ARBA" id="ARBA00023027"/>
    </source>
</evidence>
<evidence type="ECO:0000259" key="18">
    <source>
        <dbReference type="Pfam" id="PF07992"/>
    </source>
</evidence>
<gene>
    <name evidence="19" type="ORF">HHT355_0409</name>
</gene>
<protein>
    <recommendedName>
        <fullName evidence="4 16">Dihydrolipoyl dehydrogenase</fullName>
        <ecNumber evidence="3 16">1.8.1.4</ecNumber>
    </recommendedName>
</protein>
<evidence type="ECO:0000256" key="2">
    <source>
        <dbReference type="ARBA" id="ARBA00007532"/>
    </source>
</evidence>
<dbReference type="PRINTS" id="PR00368">
    <property type="entry name" value="FADPNR"/>
</dbReference>
<dbReference type="InterPro" id="IPR050151">
    <property type="entry name" value="Class-I_Pyr_Nuc-Dis_Oxidored"/>
</dbReference>
<dbReference type="GO" id="GO:0050660">
    <property type="term" value="F:flavin adenine dinucleotide binding"/>
    <property type="evidence" value="ECO:0007669"/>
    <property type="project" value="InterPro"/>
</dbReference>
<reference evidence="19 20" key="1">
    <citation type="submission" date="2015-06" db="EMBL/GenBank/DDBJ databases">
        <authorList>
            <person name="Wibberg Daniel"/>
        </authorList>
    </citation>
    <scope>NUCLEOTIDE SEQUENCE [LARGE SCALE GENOMIC DNA]</scope>
    <source>
        <strain evidence="19 20">T3/55T</strain>
    </source>
</reference>
<evidence type="ECO:0000313" key="20">
    <source>
        <dbReference type="Proteomes" id="UP000236497"/>
    </source>
</evidence>
<dbReference type="EMBL" id="CVTD020000008">
    <property type="protein sequence ID" value="CRZ33615.1"/>
    <property type="molecule type" value="Genomic_DNA"/>
</dbReference>
<evidence type="ECO:0000256" key="4">
    <source>
        <dbReference type="ARBA" id="ARBA00016961"/>
    </source>
</evidence>
<dbReference type="PROSITE" id="PS00076">
    <property type="entry name" value="PYRIDINE_REDOX_1"/>
    <property type="match status" value="1"/>
</dbReference>